<proteinExistence type="predicted"/>
<evidence type="ECO:0000256" key="2">
    <source>
        <dbReference type="SAM" id="SignalP"/>
    </source>
</evidence>
<evidence type="ECO:0000313" key="3">
    <source>
        <dbReference type="EMBL" id="MFC0683749.1"/>
    </source>
</evidence>
<dbReference type="RefSeq" id="WP_267220124.1">
    <property type="nucleotide sequence ID" value="NZ_JAPCWC010000006.1"/>
</dbReference>
<reference evidence="3 4" key="1">
    <citation type="submission" date="2024-09" db="EMBL/GenBank/DDBJ databases">
        <authorList>
            <person name="Sun Q."/>
            <person name="Mori K."/>
        </authorList>
    </citation>
    <scope>NUCLEOTIDE SEQUENCE [LARGE SCALE GENOMIC DNA]</scope>
    <source>
        <strain evidence="3 4">CICC 11035S</strain>
    </source>
</reference>
<organism evidence="3 4">
    <name type="scientific">Novosphingobium clariflavum</name>
    <dbReference type="NCBI Taxonomy" id="2029884"/>
    <lineage>
        <taxon>Bacteria</taxon>
        <taxon>Pseudomonadati</taxon>
        <taxon>Pseudomonadota</taxon>
        <taxon>Alphaproteobacteria</taxon>
        <taxon>Sphingomonadales</taxon>
        <taxon>Sphingomonadaceae</taxon>
        <taxon>Novosphingobium</taxon>
    </lineage>
</organism>
<gene>
    <name evidence="3" type="ORF">ACFFF8_03985</name>
</gene>
<keyword evidence="4" id="KW-1185">Reference proteome</keyword>
<comment type="caution">
    <text evidence="3">The sequence shown here is derived from an EMBL/GenBank/DDBJ whole genome shotgun (WGS) entry which is preliminary data.</text>
</comment>
<feature type="signal peptide" evidence="2">
    <location>
        <begin position="1"/>
        <end position="24"/>
    </location>
</feature>
<accession>A0ABV6S3D6</accession>
<protein>
    <recommendedName>
        <fullName evidence="5">Elongation factor P</fullName>
    </recommendedName>
</protein>
<evidence type="ECO:0008006" key="5">
    <source>
        <dbReference type="Google" id="ProtNLM"/>
    </source>
</evidence>
<sequence>MNRAPFIPPIVRAPAFLACGLALAAVSAGLAPAVARPAPPPVPGGTISTLPLGHYTCEKDGDAGGAVGNPVPALDFQVVNYSSYKGTDGVRGSYLMTGDSVMMTGGKLKGEKLHRTAPAFLRVIGADGQDSEIRCVLTSRKRQSDGGFNENGPADSGGDYSQG</sequence>
<feature type="chain" id="PRO_5047027454" description="Elongation factor P" evidence="2">
    <location>
        <begin position="25"/>
        <end position="163"/>
    </location>
</feature>
<keyword evidence="2" id="KW-0732">Signal</keyword>
<evidence type="ECO:0000313" key="4">
    <source>
        <dbReference type="Proteomes" id="UP001589858"/>
    </source>
</evidence>
<dbReference type="EMBL" id="JBHLTM010000016">
    <property type="protein sequence ID" value="MFC0683749.1"/>
    <property type="molecule type" value="Genomic_DNA"/>
</dbReference>
<dbReference type="Proteomes" id="UP001589858">
    <property type="component" value="Unassembled WGS sequence"/>
</dbReference>
<name>A0ABV6S3D6_9SPHN</name>
<evidence type="ECO:0000256" key="1">
    <source>
        <dbReference type="SAM" id="MobiDB-lite"/>
    </source>
</evidence>
<feature type="region of interest" description="Disordered" evidence="1">
    <location>
        <begin position="138"/>
        <end position="163"/>
    </location>
</feature>